<dbReference type="EMBL" id="CM039176">
    <property type="protein sequence ID" value="KAH9714955.1"/>
    <property type="molecule type" value="Genomic_DNA"/>
</dbReference>
<keyword evidence="2" id="KW-1185">Reference proteome</keyword>
<dbReference type="Proteomes" id="UP000829398">
    <property type="component" value="Chromosome 7"/>
</dbReference>
<evidence type="ECO:0000313" key="2">
    <source>
        <dbReference type="Proteomes" id="UP000829398"/>
    </source>
</evidence>
<gene>
    <name evidence="1" type="ORF">KPL71_020849</name>
</gene>
<organism evidence="1 2">
    <name type="scientific">Citrus sinensis</name>
    <name type="common">Sweet orange</name>
    <name type="synonym">Citrus aurantium var. sinensis</name>
    <dbReference type="NCBI Taxonomy" id="2711"/>
    <lineage>
        <taxon>Eukaryota</taxon>
        <taxon>Viridiplantae</taxon>
        <taxon>Streptophyta</taxon>
        <taxon>Embryophyta</taxon>
        <taxon>Tracheophyta</taxon>
        <taxon>Spermatophyta</taxon>
        <taxon>Magnoliopsida</taxon>
        <taxon>eudicotyledons</taxon>
        <taxon>Gunneridae</taxon>
        <taxon>Pentapetalae</taxon>
        <taxon>rosids</taxon>
        <taxon>malvids</taxon>
        <taxon>Sapindales</taxon>
        <taxon>Rutaceae</taxon>
        <taxon>Aurantioideae</taxon>
        <taxon>Citrus</taxon>
    </lineage>
</organism>
<protein>
    <submittedName>
        <fullName evidence="1">Tail fiber</fullName>
    </submittedName>
</protein>
<accession>A0ACB8JDH6</accession>
<name>A0ACB8JDH6_CITSI</name>
<proteinExistence type="predicted"/>
<sequence>MNLAIAQATRAVGQVMGLAKCELSILFSPDLLSLGVPFSVAALHLWCRCCFISISVAAGVVALLVLIVVQNLDKLGNIERNKIRCFAIAPTKSFYSFKPLLMGSSKKWAAFISSIASSLYFSFIVFQIPLFRIPCRSGKCTTPIEVTCFQLIISEIFHEFVAKFLLYPGALASAIMKGKSIPSYSKLLRLYNFTNLTNSQKTNLLRLEVLAGSYLSVAGALIGAQRMSLIGTLLLLWGLVREAMMFRKFQEFDKSSSSNAPLGGDSFLNLMKFPGLLALL</sequence>
<evidence type="ECO:0000313" key="1">
    <source>
        <dbReference type="EMBL" id="KAH9714955.1"/>
    </source>
</evidence>
<reference evidence="2" key="1">
    <citation type="journal article" date="2023" name="Hortic. Res.">
        <title>A chromosome-level phased genome enabling allele-level studies in sweet orange: a case study on citrus Huanglongbing tolerance.</title>
        <authorList>
            <person name="Wu B."/>
            <person name="Yu Q."/>
            <person name="Deng Z."/>
            <person name="Duan Y."/>
            <person name="Luo F."/>
            <person name="Gmitter F. Jr."/>
        </authorList>
    </citation>
    <scope>NUCLEOTIDE SEQUENCE [LARGE SCALE GENOMIC DNA]</scope>
    <source>
        <strain evidence="2">cv. Valencia</strain>
    </source>
</reference>
<comment type="caution">
    <text evidence="1">The sequence shown here is derived from an EMBL/GenBank/DDBJ whole genome shotgun (WGS) entry which is preliminary data.</text>
</comment>